<dbReference type="EMBL" id="GGFL01014820">
    <property type="protein sequence ID" value="MBW78998.1"/>
    <property type="molecule type" value="Transcribed_RNA"/>
</dbReference>
<organism evidence="1">
    <name type="scientific">Anopheles darlingi</name>
    <name type="common">Mosquito</name>
    <dbReference type="NCBI Taxonomy" id="43151"/>
    <lineage>
        <taxon>Eukaryota</taxon>
        <taxon>Metazoa</taxon>
        <taxon>Ecdysozoa</taxon>
        <taxon>Arthropoda</taxon>
        <taxon>Hexapoda</taxon>
        <taxon>Insecta</taxon>
        <taxon>Pterygota</taxon>
        <taxon>Neoptera</taxon>
        <taxon>Endopterygota</taxon>
        <taxon>Diptera</taxon>
        <taxon>Nematocera</taxon>
        <taxon>Culicoidea</taxon>
        <taxon>Culicidae</taxon>
        <taxon>Anophelinae</taxon>
        <taxon>Anopheles</taxon>
    </lineage>
</organism>
<proteinExistence type="predicted"/>
<protein>
    <submittedName>
        <fullName evidence="1">Putative secreted protein</fullName>
    </submittedName>
</protein>
<name>A0A2M4DPG7_ANODA</name>
<accession>A0A2M4DPG7</accession>
<evidence type="ECO:0000313" key="1">
    <source>
        <dbReference type="EMBL" id="MBW78998.1"/>
    </source>
</evidence>
<sequence>MLITFPLSSAGAVVCAHMVSLVQGILVKRFHRKRFLRSIGNEKTISQKTLRKPVSQASTRVDKRKTAVDRVWFVVSYYSFRTLLPTSLIFATQLTTIMSIRAADRLTYISMISMHSDTDVKRSRHSLMYVHNVAVERVNRKGSKP</sequence>
<reference evidence="1" key="1">
    <citation type="submission" date="2018-01" db="EMBL/GenBank/DDBJ databases">
        <title>An insight into the sialome of Amazonian anophelines.</title>
        <authorList>
            <person name="Ribeiro J.M."/>
            <person name="Scarpassa V."/>
            <person name="Calvo E."/>
        </authorList>
    </citation>
    <scope>NUCLEOTIDE SEQUENCE</scope>
</reference>
<dbReference type="AlphaFoldDB" id="A0A2M4DPG7"/>